<evidence type="ECO:0000259" key="2">
    <source>
        <dbReference type="Pfam" id="PF07584"/>
    </source>
</evidence>
<dbReference type="Pfam" id="PF07584">
    <property type="entry name" value="BatA"/>
    <property type="match status" value="1"/>
</dbReference>
<dbReference type="PANTHER" id="PTHR37464">
    <property type="entry name" value="BLL2463 PROTEIN"/>
    <property type="match status" value="1"/>
</dbReference>
<evidence type="ECO:0000313" key="4">
    <source>
        <dbReference type="Proteomes" id="UP000618754"/>
    </source>
</evidence>
<dbReference type="InterPro" id="IPR024163">
    <property type="entry name" value="Aerotolerance_reg_N"/>
</dbReference>
<keyword evidence="1" id="KW-0812">Transmembrane</keyword>
<dbReference type="EMBL" id="JACWMW010000002">
    <property type="protein sequence ID" value="MBD1386011.1"/>
    <property type="molecule type" value="Genomic_DNA"/>
</dbReference>
<feature type="domain" description="Aerotolerance regulator N-terminal" evidence="2">
    <location>
        <begin position="1"/>
        <end position="76"/>
    </location>
</feature>
<dbReference type="PANTHER" id="PTHR37464:SF1">
    <property type="entry name" value="BLL2463 PROTEIN"/>
    <property type="match status" value="1"/>
</dbReference>
<evidence type="ECO:0000256" key="1">
    <source>
        <dbReference type="SAM" id="Phobius"/>
    </source>
</evidence>
<name>A0ABR7X684_9SPHI</name>
<gene>
    <name evidence="3" type="ORF">IDJ75_12025</name>
</gene>
<keyword evidence="1" id="KW-0472">Membrane</keyword>
<organism evidence="3 4">
    <name type="scientific">Mucilaginibacter rigui</name>
    <dbReference type="NCBI Taxonomy" id="534635"/>
    <lineage>
        <taxon>Bacteria</taxon>
        <taxon>Pseudomonadati</taxon>
        <taxon>Bacteroidota</taxon>
        <taxon>Sphingobacteriia</taxon>
        <taxon>Sphingobacteriales</taxon>
        <taxon>Sphingobacteriaceae</taxon>
        <taxon>Mucilaginibacter</taxon>
    </lineage>
</organism>
<feature type="transmembrane region" description="Helical" evidence="1">
    <location>
        <begin position="53"/>
        <end position="78"/>
    </location>
</feature>
<dbReference type="Proteomes" id="UP000618754">
    <property type="component" value="Unassembled WGS sequence"/>
</dbReference>
<dbReference type="NCBIfam" id="TIGR02226">
    <property type="entry name" value="two_anch"/>
    <property type="match status" value="1"/>
</dbReference>
<dbReference type="InterPro" id="IPR011933">
    <property type="entry name" value="Double_TM_dom"/>
</dbReference>
<feature type="transmembrane region" description="Helical" evidence="1">
    <location>
        <begin position="6"/>
        <end position="24"/>
    </location>
</feature>
<dbReference type="RefSeq" id="WP_191175855.1">
    <property type="nucleotide sequence ID" value="NZ_JACWMW010000002.1"/>
</dbReference>
<comment type="caution">
    <text evidence="3">The sequence shown here is derived from an EMBL/GenBank/DDBJ whole genome shotgun (WGS) entry which is preliminary data.</text>
</comment>
<protein>
    <submittedName>
        <fullName evidence="3">BatA domain-containing protein</fullName>
    </submittedName>
</protein>
<proteinExistence type="predicted"/>
<keyword evidence="1" id="KW-1133">Transmembrane helix</keyword>
<reference evidence="3 4" key="1">
    <citation type="submission" date="2020-09" db="EMBL/GenBank/DDBJ databases">
        <title>Novel species of Mucilaginibacter isolated from a glacier on the Tibetan Plateau.</title>
        <authorList>
            <person name="Liu Q."/>
            <person name="Xin Y.-H."/>
        </authorList>
    </citation>
    <scope>NUCLEOTIDE SEQUENCE [LARGE SCALE GENOMIC DNA]</scope>
    <source>
        <strain evidence="3 4">CGMCC 1.13878</strain>
    </source>
</reference>
<evidence type="ECO:0000313" key="3">
    <source>
        <dbReference type="EMBL" id="MBD1386011.1"/>
    </source>
</evidence>
<sequence length="484" mass="54465">MQFLNPIWFFALAAITIPVIIHLWNIRPGKTLKVGSISLITEASKSTRRSFKLLDILLLILRCLLLILIALLLAAPVWQKYVATQKKGWVLIPKESLKETYQKFKPTIDSLDKAGYEFHYFNRGFAKQDLKTILADSSLKDTTINANYWSLVKQLENQVGDAPVYLFTQNGIEYFKGSKPQVKLNALHWQTYTAKDSTAKWIDKAFINNNGAIKVIIGNSIPSSTYFTTQTIQGGGNNDVTVNVQNGQPFVSLKNTAQSVPVDTSTLRIAIYTDKHQLDAGYLKAALSAAADFMGRKWVIKEYSSPAQIPAGQAWVFWLSEQPVKPDQLKSSKNIFQYEAGKVTDVTSWIDPGHIALAKRINSTNSYEAVWKDGFGNPVLVSGGNTWHFYSRFNPLWSDLVWSDDFPKLMLKLLLGNGQSQPKGHERRILGNRQLQPGIFAQSMPQLSSKTNEQTDLSKYFWLLAVLLFIAERILSHKKTTNNG</sequence>
<accession>A0ABR7X684</accession>
<keyword evidence="4" id="KW-1185">Reference proteome</keyword>